<dbReference type="Gene3D" id="3.40.50.360">
    <property type="match status" value="1"/>
</dbReference>
<dbReference type="PROSITE" id="PS50902">
    <property type="entry name" value="FLAVODOXIN_LIKE"/>
    <property type="match status" value="1"/>
</dbReference>
<proteinExistence type="inferred from homology"/>
<evidence type="ECO:0000313" key="16">
    <source>
        <dbReference type="EMBL" id="CAI8025624.1"/>
    </source>
</evidence>
<comment type="similarity">
    <text evidence="13">In the N-terminal section; belongs to the flavodoxin family.</text>
</comment>
<evidence type="ECO:0000256" key="13">
    <source>
        <dbReference type="HAMAP-Rule" id="MF_03178"/>
    </source>
</evidence>
<keyword evidence="4 13" id="KW-0963">Cytoplasm</keyword>
<comment type="function">
    <text evidence="13">NADPH-dependent reductase which is a central component of the cytosolic iron-sulfur (Fe-S) protein assembly (CIA) machinery. Transfers electrons from NADPH via its FAD and FMN prosthetic groups to the [2Fe-2S] cluster of the anamorsin/DRE2 homolog, another key component of the CIA machinery. In turn, this reduced cluster provides electrons for assembly of cytosolic iron-sulfur cluster proteins.</text>
</comment>
<comment type="caution">
    <text evidence="16">The sequence shown here is derived from an EMBL/GenBank/DDBJ whole genome shotgun (WGS) entry which is preliminary data.</text>
</comment>
<feature type="binding site" evidence="13">
    <location>
        <begin position="376"/>
        <end position="379"/>
    </location>
    <ligand>
        <name>FAD</name>
        <dbReference type="ChEBI" id="CHEBI:57692"/>
    </ligand>
</feature>
<dbReference type="InterPro" id="IPR017938">
    <property type="entry name" value="Riboflavin_synthase-like_b-brl"/>
</dbReference>
<dbReference type="GO" id="GO:0050660">
    <property type="term" value="F:flavin adenine dinucleotide binding"/>
    <property type="evidence" value="ECO:0007669"/>
    <property type="project" value="UniProtKB-UniRule"/>
</dbReference>
<comment type="subunit">
    <text evidence="12">Interacts with CIAPIN1; as part of the cytosolic iron-sulfur (Fe-S) protein assembly (CIA) machinery. Interacts with DCPS.</text>
</comment>
<feature type="binding site" evidence="13">
    <location>
        <begin position="12"/>
        <end position="17"/>
    </location>
    <ligand>
        <name>FMN</name>
        <dbReference type="ChEBI" id="CHEBI:58210"/>
    </ligand>
</feature>
<dbReference type="AlphaFoldDB" id="A0AA35S9Z5"/>
<comment type="similarity">
    <text evidence="13">Belongs to the NADPH-dependent diflavin oxidoreductase NDOR1 family.</text>
</comment>
<dbReference type="EC" id="1.18.1.-" evidence="13"/>
<dbReference type="Pfam" id="PF00667">
    <property type="entry name" value="FAD_binding_1"/>
    <property type="match status" value="1"/>
</dbReference>
<dbReference type="PANTHER" id="PTHR19384">
    <property type="entry name" value="NITRIC OXIDE SYNTHASE-RELATED"/>
    <property type="match status" value="1"/>
</dbReference>
<dbReference type="FunFam" id="1.20.990.10:FF:000008">
    <property type="entry name" value="NADPH-dependent diflavin oxidoreductase 1"/>
    <property type="match status" value="1"/>
</dbReference>
<keyword evidence="7 13" id="KW-0274">FAD</keyword>
<dbReference type="Gene3D" id="3.40.50.80">
    <property type="entry name" value="Nucleotide-binding domain of ferredoxin-NADP reductase (FNR) module"/>
    <property type="match status" value="1"/>
</dbReference>
<dbReference type="GO" id="GO:0010181">
    <property type="term" value="F:FMN binding"/>
    <property type="evidence" value="ECO:0007669"/>
    <property type="project" value="UniProtKB-UniRule"/>
</dbReference>
<feature type="binding site" evidence="13">
    <location>
        <begin position="59"/>
        <end position="62"/>
    </location>
    <ligand>
        <name>FMN</name>
        <dbReference type="ChEBI" id="CHEBI:58210"/>
    </ligand>
</feature>
<evidence type="ECO:0000256" key="10">
    <source>
        <dbReference type="ARBA" id="ARBA00052174"/>
    </source>
</evidence>
<feature type="binding site" evidence="13">
    <location>
        <position position="549"/>
    </location>
    <ligand>
        <name>NADP(+)</name>
        <dbReference type="ChEBI" id="CHEBI:58349"/>
    </ligand>
</feature>
<dbReference type="Proteomes" id="UP001174909">
    <property type="component" value="Unassembled WGS sequence"/>
</dbReference>
<dbReference type="GO" id="GO:0005634">
    <property type="term" value="C:nucleus"/>
    <property type="evidence" value="ECO:0007669"/>
    <property type="project" value="UniProtKB-ARBA"/>
</dbReference>
<dbReference type="PRINTS" id="PR00369">
    <property type="entry name" value="FLAVODOXIN"/>
</dbReference>
<dbReference type="InterPro" id="IPR001094">
    <property type="entry name" value="Flavdoxin-like"/>
</dbReference>
<evidence type="ECO:0000256" key="12">
    <source>
        <dbReference type="ARBA" id="ARBA00063044"/>
    </source>
</evidence>
<dbReference type="PRINTS" id="PR00371">
    <property type="entry name" value="FPNCR"/>
</dbReference>
<keyword evidence="6 13" id="KW-0288">FMN</keyword>
<feature type="binding site" evidence="13">
    <location>
        <begin position="506"/>
        <end position="507"/>
    </location>
    <ligand>
        <name>NADP(+)</name>
        <dbReference type="ChEBI" id="CHEBI:58349"/>
    </ligand>
</feature>
<dbReference type="HAMAP" id="MF_03178">
    <property type="entry name" value="NDOR1"/>
    <property type="match status" value="1"/>
</dbReference>
<feature type="domain" description="FAD-binding FR-type" evidence="15">
    <location>
        <begin position="201"/>
        <end position="437"/>
    </location>
</feature>
<comment type="similarity">
    <text evidence="13">In the C-terminal section; belongs to the flavoprotein pyridine nucleotide cytochrome reductase family.</text>
</comment>
<evidence type="ECO:0000259" key="15">
    <source>
        <dbReference type="PROSITE" id="PS51384"/>
    </source>
</evidence>
<dbReference type="FunFam" id="3.40.50.360:FF:000015">
    <property type="entry name" value="NADPH-dependent diflavin oxidoreductase 1"/>
    <property type="match status" value="1"/>
</dbReference>
<dbReference type="SUPFAM" id="SSF63380">
    <property type="entry name" value="Riboflavin synthase domain-like"/>
    <property type="match status" value="1"/>
</dbReference>
<evidence type="ECO:0000256" key="11">
    <source>
        <dbReference type="ARBA" id="ARBA00059862"/>
    </source>
</evidence>
<keyword evidence="5 13" id="KW-0285">Flavoprotein</keyword>
<evidence type="ECO:0000256" key="6">
    <source>
        <dbReference type="ARBA" id="ARBA00022643"/>
    </source>
</evidence>
<dbReference type="InterPro" id="IPR008254">
    <property type="entry name" value="Flavodoxin/NO_synth"/>
</dbReference>
<evidence type="ECO:0000313" key="17">
    <source>
        <dbReference type="Proteomes" id="UP001174909"/>
    </source>
</evidence>
<comment type="subcellular location">
    <subcellularLocation>
        <location evidence="3 13">Cytoplasm</location>
    </subcellularLocation>
</comment>
<gene>
    <name evidence="16" type="ORF">GBAR_LOCUS14777</name>
</gene>
<dbReference type="Pfam" id="PF00175">
    <property type="entry name" value="NAD_binding_1"/>
    <property type="match status" value="1"/>
</dbReference>
<feature type="binding site" evidence="13">
    <location>
        <position position="587"/>
    </location>
    <ligand>
        <name>FAD</name>
        <dbReference type="ChEBI" id="CHEBI:57692"/>
    </ligand>
</feature>
<dbReference type="InterPro" id="IPR023173">
    <property type="entry name" value="NADPH_Cyt_P450_Rdtase_alpha"/>
</dbReference>
<feature type="binding site" evidence="13">
    <location>
        <begin position="97"/>
        <end position="106"/>
    </location>
    <ligand>
        <name>FMN</name>
        <dbReference type="ChEBI" id="CHEBI:58210"/>
    </ligand>
</feature>
<feature type="binding site" evidence="13">
    <location>
        <position position="344"/>
    </location>
    <ligand>
        <name>FAD</name>
        <dbReference type="ChEBI" id="CHEBI:57692"/>
    </ligand>
</feature>
<sequence length="588" mass="65468">MLRRSLLVLYGSQTGTAEDVARRVGREARRRHLKTIVTCMDAYDKSQLVFQSVVVFVCSTTGQGDEPDNMRQFWRFLLQKSLPKDSLASVRFSVMGLGDSSYPKYNYVAKKLHRRLLQLGSTALLPLSLGDDQHDMGCDAAVDPWLENLWREVLALYPLPPGLEPIPHSTLLTPYLRLTPASTVTSSSHPMSPSSLPPSRAHPFRARLVANKRVTSPNHFQDVRLITLDISAAKIRYKAGNVLMVQPQNSPTAVTTFLSLLSLHPRQMVSVETSDSNPLPAALQGRFSLHHLATHYLDISSVPRRSFFDLLAQFASSEREKERLLEFSSTEGQEDYYSYCWRPRRTILEVLADFPSAAADLDPSYLLELIPALQPRAFSIASSLAAHPGSVQILVAVVEYQTHLQEPRKGVCSSWLASLDPGATVPVWVVSGSFSFPLQPHTPLVMVGPGTGCAPFRALLEERNSQGESANMLFFGCRSATADHFFATEWSEMVATGMLTLYTAFSRDQSFKVYVQHCIEREGGKVWQWLEGRKASVFIAGNAKRMPQDVQQALQSVCEKWGGLDPTEARAYMASLTASCRLQLETWS</sequence>
<evidence type="ECO:0000256" key="5">
    <source>
        <dbReference type="ARBA" id="ARBA00022630"/>
    </source>
</evidence>
<evidence type="ECO:0000256" key="4">
    <source>
        <dbReference type="ARBA" id="ARBA00022490"/>
    </source>
</evidence>
<dbReference type="GO" id="GO:0016226">
    <property type="term" value="P:iron-sulfur cluster assembly"/>
    <property type="evidence" value="ECO:0007669"/>
    <property type="project" value="UniProtKB-UniRule"/>
</dbReference>
<evidence type="ECO:0000256" key="3">
    <source>
        <dbReference type="ARBA" id="ARBA00004496"/>
    </source>
</evidence>
<comment type="catalytic activity">
    <reaction evidence="10">
        <text>2 oxidized [2Fe-2S]-[protein] + NADPH = 2 reduced [2Fe-2S]-[protein] + NADP(+) + H(+)</text>
        <dbReference type="Rhea" id="RHEA:67716"/>
        <dbReference type="Rhea" id="RHEA-COMP:17327"/>
        <dbReference type="Rhea" id="RHEA-COMP:17328"/>
        <dbReference type="ChEBI" id="CHEBI:15378"/>
        <dbReference type="ChEBI" id="CHEBI:33737"/>
        <dbReference type="ChEBI" id="CHEBI:33738"/>
        <dbReference type="ChEBI" id="CHEBI:57783"/>
        <dbReference type="ChEBI" id="CHEBI:58349"/>
    </reaction>
    <physiologicalReaction direction="left-to-right" evidence="10">
        <dbReference type="Rhea" id="RHEA:67717"/>
    </physiologicalReaction>
</comment>
<name>A0AA35S9Z5_GEOBA</name>
<dbReference type="GO" id="GO:0016651">
    <property type="term" value="F:oxidoreductase activity, acting on NAD(P)H"/>
    <property type="evidence" value="ECO:0007669"/>
    <property type="project" value="UniProtKB-UniRule"/>
</dbReference>
<dbReference type="InterPro" id="IPR001709">
    <property type="entry name" value="Flavoprot_Pyr_Nucl_cyt_Rdtase"/>
</dbReference>
<dbReference type="GO" id="GO:0050661">
    <property type="term" value="F:NADP binding"/>
    <property type="evidence" value="ECO:0007669"/>
    <property type="project" value="UniProtKB-UniRule"/>
</dbReference>
<keyword evidence="17" id="KW-1185">Reference proteome</keyword>
<evidence type="ECO:0000259" key="14">
    <source>
        <dbReference type="PROSITE" id="PS50902"/>
    </source>
</evidence>
<dbReference type="InterPro" id="IPR003097">
    <property type="entry name" value="CysJ-like_FAD-binding"/>
</dbReference>
<dbReference type="PROSITE" id="PS51384">
    <property type="entry name" value="FAD_FR"/>
    <property type="match status" value="1"/>
</dbReference>
<feature type="domain" description="Flavodoxin-like" evidence="14">
    <location>
        <begin position="6"/>
        <end position="150"/>
    </location>
</feature>
<keyword evidence="8 13" id="KW-0521">NADP</keyword>
<evidence type="ECO:0000256" key="9">
    <source>
        <dbReference type="ARBA" id="ARBA00023002"/>
    </source>
</evidence>
<dbReference type="PANTHER" id="PTHR19384:SF10">
    <property type="entry name" value="NADPH-DEPENDENT DIFLAVIN OXIDOREDUCTASE 1"/>
    <property type="match status" value="1"/>
</dbReference>
<dbReference type="Gene3D" id="2.40.30.10">
    <property type="entry name" value="Translation factors"/>
    <property type="match status" value="1"/>
</dbReference>
<dbReference type="Pfam" id="PF00258">
    <property type="entry name" value="Flavodoxin_1"/>
    <property type="match status" value="1"/>
</dbReference>
<comment type="cofactor">
    <cofactor evidence="2 13">
        <name>FAD</name>
        <dbReference type="ChEBI" id="CHEBI:57692"/>
    </cofactor>
</comment>
<reference evidence="16" key="1">
    <citation type="submission" date="2023-03" db="EMBL/GenBank/DDBJ databases">
        <authorList>
            <person name="Steffen K."/>
            <person name="Cardenas P."/>
        </authorList>
    </citation>
    <scope>NUCLEOTIDE SEQUENCE</scope>
</reference>
<dbReference type="GO" id="GO:0005829">
    <property type="term" value="C:cytosol"/>
    <property type="evidence" value="ECO:0007669"/>
    <property type="project" value="UniProtKB-ARBA"/>
</dbReference>
<dbReference type="FunFam" id="3.40.50.80:FF:000032">
    <property type="entry name" value="NADPH-dependent diflavin oxidoreductase 1"/>
    <property type="match status" value="1"/>
</dbReference>
<accession>A0AA35S9Z5</accession>
<keyword evidence="9 13" id="KW-0560">Oxidoreductase</keyword>
<dbReference type="EMBL" id="CASHTH010002169">
    <property type="protein sequence ID" value="CAI8025624.1"/>
    <property type="molecule type" value="Genomic_DNA"/>
</dbReference>
<evidence type="ECO:0000256" key="2">
    <source>
        <dbReference type="ARBA" id="ARBA00001974"/>
    </source>
</evidence>
<feature type="binding site" evidence="13">
    <location>
        <begin position="410"/>
        <end position="413"/>
    </location>
    <ligand>
        <name>FAD</name>
        <dbReference type="ChEBI" id="CHEBI:57692"/>
    </ligand>
</feature>
<feature type="binding site" evidence="13">
    <location>
        <position position="132"/>
    </location>
    <ligand>
        <name>FMN</name>
        <dbReference type="ChEBI" id="CHEBI:58210"/>
    </ligand>
</feature>
<dbReference type="InterPro" id="IPR039261">
    <property type="entry name" value="FNR_nucleotide-bd"/>
</dbReference>
<dbReference type="InterPro" id="IPR028879">
    <property type="entry name" value="NDOR1"/>
</dbReference>
<dbReference type="InterPro" id="IPR017927">
    <property type="entry name" value="FAD-bd_FR_type"/>
</dbReference>
<dbReference type="InterPro" id="IPR029039">
    <property type="entry name" value="Flavoprotein-like_sf"/>
</dbReference>
<dbReference type="SUPFAM" id="SSF52343">
    <property type="entry name" value="Ferredoxin reductase-like, C-terminal NADP-linked domain"/>
    <property type="match status" value="1"/>
</dbReference>
<dbReference type="Gene3D" id="1.20.990.10">
    <property type="entry name" value="NADPH-cytochrome p450 Reductase, Chain A, domain 3"/>
    <property type="match status" value="1"/>
</dbReference>
<organism evidence="16 17">
    <name type="scientific">Geodia barretti</name>
    <name type="common">Barrett's horny sponge</name>
    <dbReference type="NCBI Taxonomy" id="519541"/>
    <lineage>
        <taxon>Eukaryota</taxon>
        <taxon>Metazoa</taxon>
        <taxon>Porifera</taxon>
        <taxon>Demospongiae</taxon>
        <taxon>Heteroscleromorpha</taxon>
        <taxon>Tetractinellida</taxon>
        <taxon>Astrophorina</taxon>
        <taxon>Geodiidae</taxon>
        <taxon>Geodia</taxon>
    </lineage>
</organism>
<feature type="binding site" evidence="13">
    <location>
        <position position="451"/>
    </location>
    <ligand>
        <name>NADP(+)</name>
        <dbReference type="ChEBI" id="CHEBI:58349"/>
    </ligand>
</feature>
<comment type="function">
    <text evidence="11">NADPH-dependent reductase which is a central component of the cytosolic iron-sulfur (Fe-S) protein assembly (CIA) machinery. Transfers electrons from NADPH via its FAD and FMN prosthetic groups to the [2Fe-2S] cluster of CIAPIN1, another key component of the CIA machinery. In turn, this reduced cluster provides electrons for assembly of cytosolic iron-sulfur cluster proteins. It can also reduce the [2Fe-2S] cluster of CISD1 and activate this protein implicated in Fe/S cluster repair. In vitro can fully activate methionine synthase/MTR in the presence of soluble cytochrome b5/CYB5A.</text>
</comment>
<evidence type="ECO:0000256" key="7">
    <source>
        <dbReference type="ARBA" id="ARBA00022827"/>
    </source>
</evidence>
<dbReference type="InterPro" id="IPR001433">
    <property type="entry name" value="OxRdtase_FAD/NAD-bd"/>
</dbReference>
<evidence type="ECO:0000256" key="8">
    <source>
        <dbReference type="ARBA" id="ARBA00022857"/>
    </source>
</evidence>
<dbReference type="SUPFAM" id="SSF52218">
    <property type="entry name" value="Flavoproteins"/>
    <property type="match status" value="1"/>
</dbReference>
<dbReference type="GO" id="GO:0160246">
    <property type="term" value="F:NADPH-iron-sulfur [2Fe-2S] protein oxidoreductase activity"/>
    <property type="evidence" value="ECO:0007669"/>
    <property type="project" value="InterPro"/>
</dbReference>
<evidence type="ECO:0000256" key="1">
    <source>
        <dbReference type="ARBA" id="ARBA00001917"/>
    </source>
</evidence>
<comment type="cofactor">
    <cofactor evidence="1 13">
        <name>FMN</name>
        <dbReference type="ChEBI" id="CHEBI:58210"/>
    </cofactor>
</comment>
<protein>
    <recommendedName>
        <fullName evidence="13">NADPH-dependent diflavin oxidoreductase 1</fullName>
        <ecNumber evidence="13">1.18.1.-</ecNumber>
    </recommendedName>
    <alternativeName>
        <fullName evidence="13">NADPH-dependent FMN and FAD-containing oxidoreductase</fullName>
    </alternativeName>
</protein>
<feature type="binding site" evidence="13">
    <location>
        <begin position="512"/>
        <end position="516"/>
    </location>
    <ligand>
        <name>NADP(+)</name>
        <dbReference type="ChEBI" id="CHEBI:58349"/>
    </ligand>
</feature>